<evidence type="ECO:0000256" key="6">
    <source>
        <dbReference type="ARBA" id="ARBA00022679"/>
    </source>
</evidence>
<evidence type="ECO:0000313" key="14">
    <source>
        <dbReference type="EMBL" id="CAD7243066.1"/>
    </source>
</evidence>
<sequence>MKPAVGRINKRALWSFVGGILVIFFLLWFHCIPRSKLETSIQRFEDVKIFCLVLTQPARKKSHAIPLKKTWGRKCTQLLFVSTERDEELPSIEVIKNEESRSIIWHKTRNAWQYVHDHHRDGFDWYFKVDDDAYVVMENLRSLLASKNKEDPIAFGHKYKRPNGAYFAGGSGYVMSRSAMIRFVTLGLPMKNTSCPATSSENEDWRMGECLESVGVTLGDDRDSEGRSRFFPLGVEGHITYADDPGVAPWFENYTYYPAKPGFQCCSPTGISTHYITGLDMYAFEYAIYHLRISGMDYPYSSSLE</sequence>
<dbReference type="GO" id="GO:0016263">
    <property type="term" value="F:glycoprotein-N-acetylgalactosamine 3-beta-galactosyltransferase activity"/>
    <property type="evidence" value="ECO:0007669"/>
    <property type="project" value="UniProtKB-EC"/>
</dbReference>
<dbReference type="EMBL" id="CAJPEV010000360">
    <property type="protein sequence ID" value="CAG0884453.1"/>
    <property type="molecule type" value="Genomic_DNA"/>
</dbReference>
<gene>
    <name evidence="14" type="ORF">DSTB1V02_LOCUS3002</name>
</gene>
<comment type="similarity">
    <text evidence="3">Belongs to the glycosyltransferase 31 family. Beta3-Gal-T subfamily.</text>
</comment>
<evidence type="ECO:0000313" key="15">
    <source>
        <dbReference type="Proteomes" id="UP000677054"/>
    </source>
</evidence>
<keyword evidence="11 12" id="KW-0472">Membrane</keyword>
<dbReference type="UniPathway" id="UPA00378"/>
<comment type="subcellular location">
    <subcellularLocation>
        <location evidence="1">Membrane</location>
        <topology evidence="1">Single-pass type II membrane protein</topology>
    </subcellularLocation>
</comment>
<organism evidence="14">
    <name type="scientific">Darwinula stevensoni</name>
    <dbReference type="NCBI Taxonomy" id="69355"/>
    <lineage>
        <taxon>Eukaryota</taxon>
        <taxon>Metazoa</taxon>
        <taxon>Ecdysozoa</taxon>
        <taxon>Arthropoda</taxon>
        <taxon>Crustacea</taxon>
        <taxon>Oligostraca</taxon>
        <taxon>Ostracoda</taxon>
        <taxon>Podocopa</taxon>
        <taxon>Podocopida</taxon>
        <taxon>Darwinulocopina</taxon>
        <taxon>Darwinuloidea</taxon>
        <taxon>Darwinulidae</taxon>
        <taxon>Darwinula</taxon>
    </lineage>
</organism>
<dbReference type="Proteomes" id="UP000677054">
    <property type="component" value="Unassembled WGS sequence"/>
</dbReference>
<reference evidence="14" key="1">
    <citation type="submission" date="2020-11" db="EMBL/GenBank/DDBJ databases">
        <authorList>
            <person name="Tran Van P."/>
        </authorList>
    </citation>
    <scope>NUCLEOTIDE SEQUENCE</scope>
</reference>
<dbReference type="PANTHER" id="PTHR23033">
    <property type="entry name" value="BETA1,3-GALACTOSYLTRANSFERASE"/>
    <property type="match status" value="1"/>
</dbReference>
<accession>A0A7R9A0E4</accession>
<dbReference type="GO" id="GO:0000166">
    <property type="term" value="F:nucleotide binding"/>
    <property type="evidence" value="ECO:0007669"/>
    <property type="project" value="UniProtKB-KW"/>
</dbReference>
<keyword evidence="15" id="KW-1185">Reference proteome</keyword>
<protein>
    <recommendedName>
        <fullName evidence="4">N-acetylgalactosaminide beta-1,3-galactosyltransferase</fullName>
        <ecNumber evidence="4">2.4.1.122</ecNumber>
    </recommendedName>
</protein>
<dbReference type="PANTHER" id="PTHR23033:SF14">
    <property type="entry name" value="GLYCOPROTEIN-N-ACETYLGALACTOSAMINE 3-BETA-GALACTOSYLTRANSFERASE 1-RELATED"/>
    <property type="match status" value="1"/>
</dbReference>
<keyword evidence="10 12" id="KW-1133">Transmembrane helix</keyword>
<keyword evidence="8" id="KW-0547">Nucleotide-binding</keyword>
<evidence type="ECO:0000256" key="5">
    <source>
        <dbReference type="ARBA" id="ARBA00022676"/>
    </source>
</evidence>
<proteinExistence type="inferred from homology"/>
<dbReference type="InterPro" id="IPR026050">
    <property type="entry name" value="C1GALT1/C1GALT1_chp1"/>
</dbReference>
<dbReference type="Pfam" id="PF02434">
    <property type="entry name" value="Fringe"/>
    <property type="match status" value="1"/>
</dbReference>
<dbReference type="EMBL" id="LR899877">
    <property type="protein sequence ID" value="CAD7243066.1"/>
    <property type="molecule type" value="Genomic_DNA"/>
</dbReference>
<evidence type="ECO:0000259" key="13">
    <source>
        <dbReference type="Pfam" id="PF02434"/>
    </source>
</evidence>
<comment type="pathway">
    <text evidence="2">Protein modification; protein glycosylation.</text>
</comment>
<keyword evidence="5" id="KW-0328">Glycosyltransferase</keyword>
<dbReference type="AlphaFoldDB" id="A0A7R9A0E4"/>
<evidence type="ECO:0000256" key="12">
    <source>
        <dbReference type="SAM" id="Phobius"/>
    </source>
</evidence>
<evidence type="ECO:0000256" key="3">
    <source>
        <dbReference type="ARBA" id="ARBA00006462"/>
    </source>
</evidence>
<evidence type="ECO:0000256" key="9">
    <source>
        <dbReference type="ARBA" id="ARBA00022968"/>
    </source>
</evidence>
<evidence type="ECO:0000256" key="7">
    <source>
        <dbReference type="ARBA" id="ARBA00022692"/>
    </source>
</evidence>
<evidence type="ECO:0000256" key="8">
    <source>
        <dbReference type="ARBA" id="ARBA00022741"/>
    </source>
</evidence>
<dbReference type="InterPro" id="IPR003378">
    <property type="entry name" value="Fringe-like_glycosylTrfase"/>
</dbReference>
<feature type="domain" description="Fringe-like glycosyltransferase" evidence="13">
    <location>
        <begin position="49"/>
        <end position="217"/>
    </location>
</feature>
<evidence type="ECO:0000256" key="10">
    <source>
        <dbReference type="ARBA" id="ARBA00022989"/>
    </source>
</evidence>
<evidence type="ECO:0000256" key="1">
    <source>
        <dbReference type="ARBA" id="ARBA00004606"/>
    </source>
</evidence>
<keyword evidence="7 12" id="KW-0812">Transmembrane</keyword>
<name>A0A7R9A0E4_9CRUS</name>
<evidence type="ECO:0000256" key="4">
    <source>
        <dbReference type="ARBA" id="ARBA00012557"/>
    </source>
</evidence>
<keyword evidence="6" id="KW-0808">Transferase</keyword>
<dbReference type="Gene3D" id="3.90.550.50">
    <property type="match status" value="1"/>
</dbReference>
<feature type="transmembrane region" description="Helical" evidence="12">
    <location>
        <begin position="12"/>
        <end position="30"/>
    </location>
</feature>
<dbReference type="OrthoDB" id="414175at2759"/>
<evidence type="ECO:0000256" key="11">
    <source>
        <dbReference type="ARBA" id="ARBA00023136"/>
    </source>
</evidence>
<dbReference type="GO" id="GO:0016020">
    <property type="term" value="C:membrane"/>
    <property type="evidence" value="ECO:0007669"/>
    <property type="project" value="UniProtKB-SubCell"/>
</dbReference>
<keyword evidence="9" id="KW-0735">Signal-anchor</keyword>
<evidence type="ECO:0000256" key="2">
    <source>
        <dbReference type="ARBA" id="ARBA00004922"/>
    </source>
</evidence>
<dbReference type="EC" id="2.4.1.122" evidence="4"/>